<feature type="transmembrane region" description="Helical" evidence="2">
    <location>
        <begin position="51"/>
        <end position="74"/>
    </location>
</feature>
<feature type="region of interest" description="Disordered" evidence="1">
    <location>
        <begin position="108"/>
        <end position="150"/>
    </location>
</feature>
<feature type="compositionally biased region" description="Basic residues" evidence="1">
    <location>
        <begin position="112"/>
        <end position="122"/>
    </location>
</feature>
<keyword evidence="2" id="KW-1133">Transmembrane helix</keyword>
<accession>A0AAN6UXP8</accession>
<comment type="caution">
    <text evidence="3">The sequence shown here is derived from an EMBL/GenBank/DDBJ whole genome shotgun (WGS) entry which is preliminary data.</text>
</comment>
<dbReference type="GeneID" id="87815142"/>
<protein>
    <submittedName>
        <fullName evidence="3">Uncharacterized protein</fullName>
    </submittedName>
</protein>
<gene>
    <name evidence="3" type="ORF">C8A04DRAFT_15554</name>
</gene>
<reference evidence="3" key="2">
    <citation type="submission" date="2023-05" db="EMBL/GenBank/DDBJ databases">
        <authorList>
            <consortium name="Lawrence Berkeley National Laboratory"/>
            <person name="Steindorff A."/>
            <person name="Hensen N."/>
            <person name="Bonometti L."/>
            <person name="Westerberg I."/>
            <person name="Brannstrom I.O."/>
            <person name="Guillou S."/>
            <person name="Cros-Aarteil S."/>
            <person name="Calhoun S."/>
            <person name="Haridas S."/>
            <person name="Kuo A."/>
            <person name="Mondo S."/>
            <person name="Pangilinan J."/>
            <person name="Riley R."/>
            <person name="Labutti K."/>
            <person name="Andreopoulos B."/>
            <person name="Lipzen A."/>
            <person name="Chen C."/>
            <person name="Yanf M."/>
            <person name="Daum C."/>
            <person name="Ng V."/>
            <person name="Clum A."/>
            <person name="Ohm R."/>
            <person name="Martin F."/>
            <person name="Silar P."/>
            <person name="Natvig D."/>
            <person name="Lalanne C."/>
            <person name="Gautier V."/>
            <person name="Ament-Velasquez S.L."/>
            <person name="Kruys A."/>
            <person name="Hutchinson M.I."/>
            <person name="Powell A.J."/>
            <person name="Barry K."/>
            <person name="Miller A.N."/>
            <person name="Grigoriev I.V."/>
            <person name="Debuchy R."/>
            <person name="Gladieux P."/>
            <person name="Thoren M.H."/>
            <person name="Johannesson H."/>
        </authorList>
    </citation>
    <scope>NUCLEOTIDE SEQUENCE</scope>
    <source>
        <strain evidence="3">CBS 141.50</strain>
    </source>
</reference>
<dbReference type="EMBL" id="MU853650">
    <property type="protein sequence ID" value="KAK4139771.1"/>
    <property type="molecule type" value="Genomic_DNA"/>
</dbReference>
<dbReference type="RefSeq" id="XP_062633142.1">
    <property type="nucleotide sequence ID" value="XM_062778529.1"/>
</dbReference>
<keyword evidence="2" id="KW-0472">Membrane</keyword>
<evidence type="ECO:0000256" key="2">
    <source>
        <dbReference type="SAM" id="Phobius"/>
    </source>
</evidence>
<dbReference type="Proteomes" id="UP001302676">
    <property type="component" value="Unassembled WGS sequence"/>
</dbReference>
<sequence>MAPLPTPTTTFQTHHHPSPILPVHPRQATITVTPSPSANSDTSSPTDAKTLSGGAIAGIVIGSIAGFLLLLWIIRSCTNLGAPPGEAVPGRPWYGSVRGEGPVREVYEGRRSRSGSRGRRREGYRGGNYERGYGHHGHRHHHRHRSGSRQGEFVGPVVQEAVPAVVVRDEARRRSRSQGYYGEGYEYWESGRSRSRGGY</sequence>
<evidence type="ECO:0000313" key="4">
    <source>
        <dbReference type="Proteomes" id="UP001302676"/>
    </source>
</evidence>
<proteinExistence type="predicted"/>
<keyword evidence="4" id="KW-1185">Reference proteome</keyword>
<keyword evidence="2" id="KW-0812">Transmembrane</keyword>
<dbReference type="AlphaFoldDB" id="A0AAN6UXP8"/>
<evidence type="ECO:0000256" key="1">
    <source>
        <dbReference type="SAM" id="MobiDB-lite"/>
    </source>
</evidence>
<name>A0AAN6UXP8_9PEZI</name>
<reference evidence="3" key="1">
    <citation type="journal article" date="2023" name="Mol. Phylogenet. Evol.">
        <title>Genome-scale phylogeny and comparative genomics of the fungal order Sordariales.</title>
        <authorList>
            <person name="Hensen N."/>
            <person name="Bonometti L."/>
            <person name="Westerberg I."/>
            <person name="Brannstrom I.O."/>
            <person name="Guillou S."/>
            <person name="Cros-Aarteil S."/>
            <person name="Calhoun S."/>
            <person name="Haridas S."/>
            <person name="Kuo A."/>
            <person name="Mondo S."/>
            <person name="Pangilinan J."/>
            <person name="Riley R."/>
            <person name="LaButti K."/>
            <person name="Andreopoulos B."/>
            <person name="Lipzen A."/>
            <person name="Chen C."/>
            <person name="Yan M."/>
            <person name="Daum C."/>
            <person name="Ng V."/>
            <person name="Clum A."/>
            <person name="Steindorff A."/>
            <person name="Ohm R.A."/>
            <person name="Martin F."/>
            <person name="Silar P."/>
            <person name="Natvig D.O."/>
            <person name="Lalanne C."/>
            <person name="Gautier V."/>
            <person name="Ament-Velasquez S.L."/>
            <person name="Kruys A."/>
            <person name="Hutchinson M.I."/>
            <person name="Powell A.J."/>
            <person name="Barry K."/>
            <person name="Miller A.N."/>
            <person name="Grigoriev I.V."/>
            <person name="Debuchy R."/>
            <person name="Gladieux P."/>
            <person name="Hiltunen Thoren M."/>
            <person name="Johannesson H."/>
        </authorList>
    </citation>
    <scope>NUCLEOTIDE SEQUENCE</scope>
    <source>
        <strain evidence="3">CBS 141.50</strain>
    </source>
</reference>
<feature type="compositionally biased region" description="Basic residues" evidence="1">
    <location>
        <begin position="134"/>
        <end position="147"/>
    </location>
</feature>
<feature type="region of interest" description="Disordered" evidence="1">
    <location>
        <begin position="1"/>
        <end position="22"/>
    </location>
</feature>
<evidence type="ECO:0000313" key="3">
    <source>
        <dbReference type="EMBL" id="KAK4139771.1"/>
    </source>
</evidence>
<organism evidence="3 4">
    <name type="scientific">Dichotomopilus funicola</name>
    <dbReference type="NCBI Taxonomy" id="1934379"/>
    <lineage>
        <taxon>Eukaryota</taxon>
        <taxon>Fungi</taxon>
        <taxon>Dikarya</taxon>
        <taxon>Ascomycota</taxon>
        <taxon>Pezizomycotina</taxon>
        <taxon>Sordariomycetes</taxon>
        <taxon>Sordariomycetidae</taxon>
        <taxon>Sordariales</taxon>
        <taxon>Chaetomiaceae</taxon>
        <taxon>Dichotomopilus</taxon>
    </lineage>
</organism>